<comment type="caution">
    <text evidence="2">The sequence shown here is derived from an EMBL/GenBank/DDBJ whole genome shotgun (WGS) entry which is preliminary data.</text>
</comment>
<dbReference type="EMBL" id="BAABDO010000166">
    <property type="protein sequence ID" value="GAA4158085.1"/>
    <property type="molecule type" value="Genomic_DNA"/>
</dbReference>
<name>A0ABP7ZID1_9ACTN</name>
<dbReference type="Proteomes" id="UP001500266">
    <property type="component" value="Unassembled WGS sequence"/>
</dbReference>
<feature type="coiled-coil region" evidence="1">
    <location>
        <begin position="181"/>
        <end position="212"/>
    </location>
</feature>
<sequence length="323" mass="36901">MTYPTASTTVDVEELADVVDSLRRRLDQLDSTVNQEHAERLYELENDYRLEELRGQVERLDDRADDHDDQVASVRTELRRLTGQVRWLEYHMRAERGLEPVDLDRVPDTWAQLARHVRIGDTARASLLTEQHRRYLRGEIDRYNSVASQARQKETQTLQHSKTIATSTPGSAAHTSAAAGFRAARAELDQLYQQAERLRQRALDAAAELEADDALRTKVGPQIMRAERARPQLLAKLRDRIGKCVRRHELFPGWFTAAFGYRPPSDRTEAWTRLAVDVLAYRLVWDVTDQVAALGDPPAYDAAHGARYAEYQSLASRLADMRL</sequence>
<dbReference type="RefSeq" id="WP_345025140.1">
    <property type="nucleotide sequence ID" value="NZ_BAABDO010000166.1"/>
</dbReference>
<evidence type="ECO:0008006" key="4">
    <source>
        <dbReference type="Google" id="ProtNLM"/>
    </source>
</evidence>
<keyword evidence="1" id="KW-0175">Coiled coil</keyword>
<feature type="coiled-coil region" evidence="1">
    <location>
        <begin position="12"/>
        <end position="77"/>
    </location>
</feature>
<evidence type="ECO:0000313" key="2">
    <source>
        <dbReference type="EMBL" id="GAA4158085.1"/>
    </source>
</evidence>
<evidence type="ECO:0000313" key="3">
    <source>
        <dbReference type="Proteomes" id="UP001500266"/>
    </source>
</evidence>
<protein>
    <recommendedName>
        <fullName evidence="4">CHAD domain-containing protein</fullName>
    </recommendedName>
</protein>
<gene>
    <name evidence="2" type="ORF">GCM10022416_59960</name>
</gene>
<accession>A0ABP7ZID1</accession>
<proteinExistence type="predicted"/>
<reference evidence="3" key="1">
    <citation type="journal article" date="2019" name="Int. J. Syst. Evol. Microbiol.">
        <title>The Global Catalogue of Microorganisms (GCM) 10K type strain sequencing project: providing services to taxonomists for standard genome sequencing and annotation.</title>
        <authorList>
            <consortium name="The Broad Institute Genomics Platform"/>
            <consortium name="The Broad Institute Genome Sequencing Center for Infectious Disease"/>
            <person name="Wu L."/>
            <person name="Ma J."/>
        </authorList>
    </citation>
    <scope>NUCLEOTIDE SEQUENCE [LARGE SCALE GENOMIC DNA]</scope>
    <source>
        <strain evidence="3">JCM 17316</strain>
    </source>
</reference>
<organism evidence="2 3">
    <name type="scientific">Actinomadura keratinilytica</name>
    <dbReference type="NCBI Taxonomy" id="547461"/>
    <lineage>
        <taxon>Bacteria</taxon>
        <taxon>Bacillati</taxon>
        <taxon>Actinomycetota</taxon>
        <taxon>Actinomycetes</taxon>
        <taxon>Streptosporangiales</taxon>
        <taxon>Thermomonosporaceae</taxon>
        <taxon>Actinomadura</taxon>
    </lineage>
</organism>
<evidence type="ECO:0000256" key="1">
    <source>
        <dbReference type="SAM" id="Coils"/>
    </source>
</evidence>
<keyword evidence="3" id="KW-1185">Reference proteome</keyword>